<feature type="transmembrane region" description="Helical" evidence="1">
    <location>
        <begin position="20"/>
        <end position="43"/>
    </location>
</feature>
<keyword evidence="1" id="KW-0812">Transmembrane</keyword>
<accession>A0A2P2PJD9</accession>
<proteinExistence type="predicted"/>
<dbReference type="EMBL" id="GGEC01074333">
    <property type="protein sequence ID" value="MBX54817.1"/>
    <property type="molecule type" value="Transcribed_RNA"/>
</dbReference>
<protein>
    <submittedName>
        <fullName evidence="2">Uncharacterized protein</fullName>
    </submittedName>
</protein>
<sequence length="44" mass="5000">MLSMCFRALRNKFSILETGVLHYSAIMLLLIRGIHKLGSILLLL</sequence>
<organism evidence="2">
    <name type="scientific">Rhizophora mucronata</name>
    <name type="common">Asiatic mangrove</name>
    <dbReference type="NCBI Taxonomy" id="61149"/>
    <lineage>
        <taxon>Eukaryota</taxon>
        <taxon>Viridiplantae</taxon>
        <taxon>Streptophyta</taxon>
        <taxon>Embryophyta</taxon>
        <taxon>Tracheophyta</taxon>
        <taxon>Spermatophyta</taxon>
        <taxon>Magnoliopsida</taxon>
        <taxon>eudicotyledons</taxon>
        <taxon>Gunneridae</taxon>
        <taxon>Pentapetalae</taxon>
        <taxon>rosids</taxon>
        <taxon>fabids</taxon>
        <taxon>Malpighiales</taxon>
        <taxon>Rhizophoraceae</taxon>
        <taxon>Rhizophora</taxon>
    </lineage>
</organism>
<evidence type="ECO:0000313" key="2">
    <source>
        <dbReference type="EMBL" id="MBX54817.1"/>
    </source>
</evidence>
<evidence type="ECO:0000256" key="1">
    <source>
        <dbReference type="SAM" id="Phobius"/>
    </source>
</evidence>
<keyword evidence="1" id="KW-0472">Membrane</keyword>
<keyword evidence="1" id="KW-1133">Transmembrane helix</keyword>
<reference evidence="2" key="1">
    <citation type="submission" date="2018-02" db="EMBL/GenBank/DDBJ databases">
        <title>Rhizophora mucronata_Transcriptome.</title>
        <authorList>
            <person name="Meera S.P."/>
            <person name="Sreeshan A."/>
            <person name="Augustine A."/>
        </authorList>
    </citation>
    <scope>NUCLEOTIDE SEQUENCE</scope>
    <source>
        <tissue evidence="2">Leaf</tissue>
    </source>
</reference>
<dbReference type="AlphaFoldDB" id="A0A2P2PJD9"/>
<name>A0A2P2PJD9_RHIMU</name>